<dbReference type="AlphaFoldDB" id="A0A0P1I987"/>
<feature type="domain" description="HTH lysR-type" evidence="5">
    <location>
        <begin position="1"/>
        <end position="59"/>
    </location>
</feature>
<dbReference type="PANTHER" id="PTHR30537:SF5">
    <property type="entry name" value="HTH-TYPE TRANSCRIPTIONAL ACTIVATOR TTDR-RELATED"/>
    <property type="match status" value="1"/>
</dbReference>
<sequence>MDTIQGMRAFAAVAAHSSFTEGARQIGISTKLASKYVGQLEDRLNAQLFNRTTRSVTLTDTGRSYYERCLPLLEQFDELEGLVQQRQTELAGRIRITAPTGFGSAELIHLLRPFQTDHPKVSIELHLSDHHVSMVEEGYDLAIRFGALKDSNLVARKLTDMRIVCCVSPDYLAQHGTPQQPTALSTHNCLLQTTGNTIDHWAFKGSDGEYSVPVSGNFRANSPRAVAHMAADGLGIGRFPLYTARPFLDSGRLQLLFEAQEAISLGLYAAYPQNRHLTARIRALIDYLVKQLRGE</sequence>
<evidence type="ECO:0000313" key="7">
    <source>
        <dbReference type="Proteomes" id="UP000051260"/>
    </source>
</evidence>
<evidence type="ECO:0000256" key="2">
    <source>
        <dbReference type="ARBA" id="ARBA00023015"/>
    </source>
</evidence>
<comment type="similarity">
    <text evidence="1">Belongs to the LysR transcriptional regulatory family.</text>
</comment>
<dbReference type="EMBL" id="CYUD01000005">
    <property type="protein sequence ID" value="CUJ98852.1"/>
    <property type="molecule type" value="Genomic_DNA"/>
</dbReference>
<keyword evidence="4" id="KW-0804">Transcription</keyword>
<dbReference type="InterPro" id="IPR000847">
    <property type="entry name" value="LysR_HTH_N"/>
</dbReference>
<dbReference type="RefSeq" id="WP_058281685.1">
    <property type="nucleotide sequence ID" value="NZ_CYUD01000005.1"/>
</dbReference>
<evidence type="ECO:0000256" key="3">
    <source>
        <dbReference type="ARBA" id="ARBA00023125"/>
    </source>
</evidence>
<dbReference type="InterPro" id="IPR036388">
    <property type="entry name" value="WH-like_DNA-bd_sf"/>
</dbReference>
<dbReference type="FunFam" id="3.40.190.290:FF:000001">
    <property type="entry name" value="Transcriptional regulator, LysR family"/>
    <property type="match status" value="1"/>
</dbReference>
<evidence type="ECO:0000256" key="4">
    <source>
        <dbReference type="ARBA" id="ARBA00023163"/>
    </source>
</evidence>
<dbReference type="SUPFAM" id="SSF53850">
    <property type="entry name" value="Periplasmic binding protein-like II"/>
    <property type="match status" value="1"/>
</dbReference>
<dbReference type="InterPro" id="IPR058163">
    <property type="entry name" value="LysR-type_TF_proteobact-type"/>
</dbReference>
<organism evidence="6 7">
    <name type="scientific">Ruegeria denitrificans</name>
    <dbReference type="NCBI Taxonomy" id="1715692"/>
    <lineage>
        <taxon>Bacteria</taxon>
        <taxon>Pseudomonadati</taxon>
        <taxon>Pseudomonadota</taxon>
        <taxon>Alphaproteobacteria</taxon>
        <taxon>Rhodobacterales</taxon>
        <taxon>Roseobacteraceae</taxon>
        <taxon>Ruegeria</taxon>
    </lineage>
</organism>
<dbReference type="InterPro" id="IPR036390">
    <property type="entry name" value="WH_DNA-bd_sf"/>
</dbReference>
<dbReference type="SUPFAM" id="SSF46785">
    <property type="entry name" value="Winged helix' DNA-binding domain"/>
    <property type="match status" value="1"/>
</dbReference>
<reference evidence="7" key="1">
    <citation type="submission" date="2015-09" db="EMBL/GenBank/DDBJ databases">
        <authorList>
            <person name="Rodrigo-Torres L."/>
            <person name="Arahal D.R."/>
        </authorList>
    </citation>
    <scope>NUCLEOTIDE SEQUENCE [LARGE SCALE GENOMIC DNA]</scope>
    <source>
        <strain evidence="7">CECT 5091</strain>
    </source>
</reference>
<dbReference type="CDD" id="cd08422">
    <property type="entry name" value="PBP2_CrgA_like"/>
    <property type="match status" value="1"/>
</dbReference>
<dbReference type="GO" id="GO:0003700">
    <property type="term" value="F:DNA-binding transcription factor activity"/>
    <property type="evidence" value="ECO:0007669"/>
    <property type="project" value="InterPro"/>
</dbReference>
<dbReference type="Gene3D" id="3.40.190.290">
    <property type="match status" value="1"/>
</dbReference>
<dbReference type="PROSITE" id="PS50931">
    <property type="entry name" value="HTH_LYSR"/>
    <property type="match status" value="1"/>
</dbReference>
<dbReference type="GO" id="GO:0003677">
    <property type="term" value="F:DNA binding"/>
    <property type="evidence" value="ECO:0007669"/>
    <property type="project" value="UniProtKB-KW"/>
</dbReference>
<dbReference type="Pfam" id="PF03466">
    <property type="entry name" value="LysR_substrate"/>
    <property type="match status" value="1"/>
</dbReference>
<dbReference type="Proteomes" id="UP000051260">
    <property type="component" value="Unassembled WGS sequence"/>
</dbReference>
<dbReference type="STRING" id="1715692.RUE5091_01974"/>
<protein>
    <submittedName>
        <fullName evidence="6">D-malate degradation protein R</fullName>
    </submittedName>
</protein>
<gene>
    <name evidence="6" type="primary">dmlR_2</name>
    <name evidence="6" type="ORF">RUE5091_01974</name>
</gene>
<accession>A0A0P1I987</accession>
<dbReference type="OrthoDB" id="9813056at2"/>
<evidence type="ECO:0000259" key="5">
    <source>
        <dbReference type="PROSITE" id="PS50931"/>
    </source>
</evidence>
<keyword evidence="3" id="KW-0238">DNA-binding</keyword>
<proteinExistence type="inferred from homology"/>
<dbReference type="Pfam" id="PF00126">
    <property type="entry name" value="HTH_1"/>
    <property type="match status" value="1"/>
</dbReference>
<keyword evidence="2" id="KW-0805">Transcription regulation</keyword>
<dbReference type="FunFam" id="1.10.10.10:FF:000001">
    <property type="entry name" value="LysR family transcriptional regulator"/>
    <property type="match status" value="1"/>
</dbReference>
<name>A0A0P1I987_9RHOB</name>
<dbReference type="InterPro" id="IPR005119">
    <property type="entry name" value="LysR_subst-bd"/>
</dbReference>
<dbReference type="Gene3D" id="1.10.10.10">
    <property type="entry name" value="Winged helix-like DNA-binding domain superfamily/Winged helix DNA-binding domain"/>
    <property type="match status" value="1"/>
</dbReference>
<dbReference type="PANTHER" id="PTHR30537">
    <property type="entry name" value="HTH-TYPE TRANSCRIPTIONAL REGULATOR"/>
    <property type="match status" value="1"/>
</dbReference>
<evidence type="ECO:0000313" key="6">
    <source>
        <dbReference type="EMBL" id="CUJ98852.1"/>
    </source>
</evidence>
<evidence type="ECO:0000256" key="1">
    <source>
        <dbReference type="ARBA" id="ARBA00009437"/>
    </source>
</evidence>
<keyword evidence="7" id="KW-1185">Reference proteome</keyword>